<keyword evidence="8" id="KW-0503">Monooxygenase</keyword>
<evidence type="ECO:0000256" key="6">
    <source>
        <dbReference type="ARBA" id="ARBA00022741"/>
    </source>
</evidence>
<evidence type="ECO:0000256" key="3">
    <source>
        <dbReference type="ARBA" id="ARBA00022575"/>
    </source>
</evidence>
<dbReference type="GO" id="GO:0000166">
    <property type="term" value="F:nucleotide binding"/>
    <property type="evidence" value="ECO:0007669"/>
    <property type="project" value="UniProtKB-KW"/>
</dbReference>
<dbReference type="OrthoDB" id="9778912at2"/>
<dbReference type="AlphaFoldDB" id="I2BBD4"/>
<keyword evidence="6" id="KW-0547">Nucleotide-binding</keyword>
<dbReference type="Gene3D" id="3.20.20.70">
    <property type="entry name" value="Aldolase class I"/>
    <property type="match status" value="1"/>
</dbReference>
<dbReference type="EMBL" id="CP001560">
    <property type="protein sequence ID" value="AFJ47838.1"/>
    <property type="molecule type" value="Genomic_DNA"/>
</dbReference>
<dbReference type="CDD" id="cd04730">
    <property type="entry name" value="NPD_like"/>
    <property type="match status" value="1"/>
</dbReference>
<comment type="cofactor">
    <cofactor evidence="1">
        <name>FMN</name>
        <dbReference type="ChEBI" id="CHEBI:58210"/>
    </cofactor>
</comment>
<comment type="catalytic activity">
    <reaction evidence="10">
        <text>3 propionate 3-nitronate + 3 O2 + H2O = 3 3-oxopropanoate + 2 nitrate + nitrite + H2O2 + 3 H(+)</text>
        <dbReference type="Rhea" id="RHEA:57332"/>
        <dbReference type="ChEBI" id="CHEBI:15377"/>
        <dbReference type="ChEBI" id="CHEBI:15378"/>
        <dbReference type="ChEBI" id="CHEBI:15379"/>
        <dbReference type="ChEBI" id="CHEBI:16240"/>
        <dbReference type="ChEBI" id="CHEBI:16301"/>
        <dbReference type="ChEBI" id="CHEBI:17632"/>
        <dbReference type="ChEBI" id="CHEBI:33190"/>
        <dbReference type="ChEBI" id="CHEBI:136067"/>
    </reaction>
</comment>
<dbReference type="KEGG" id="ebt:EBL_c27670"/>
<evidence type="ECO:0000256" key="7">
    <source>
        <dbReference type="ARBA" id="ARBA00023002"/>
    </source>
</evidence>
<protein>
    <recommendedName>
        <fullName evidence="11">Nitronate monooxygenase</fullName>
    </recommendedName>
    <alternativeName>
        <fullName evidence="9">Propionate 3-nitronate monooxygenase</fullName>
    </alternativeName>
</protein>
<keyword evidence="3" id="KW-0216">Detoxification</keyword>
<keyword evidence="5" id="KW-0288">FMN</keyword>
<dbReference type="SUPFAM" id="SSF51412">
    <property type="entry name" value="Inosine monophosphate dehydrogenase (IMPDH)"/>
    <property type="match status" value="1"/>
</dbReference>
<dbReference type="PANTHER" id="PTHR42747:SF3">
    <property type="entry name" value="NITRONATE MONOOXYGENASE-RELATED"/>
    <property type="match status" value="1"/>
</dbReference>
<dbReference type="PANTHER" id="PTHR42747">
    <property type="entry name" value="NITRONATE MONOOXYGENASE-RELATED"/>
    <property type="match status" value="1"/>
</dbReference>
<evidence type="ECO:0000313" key="12">
    <source>
        <dbReference type="EMBL" id="AFJ47838.1"/>
    </source>
</evidence>
<dbReference type="GO" id="GO:0018580">
    <property type="term" value="F:nitronate monooxygenase activity"/>
    <property type="evidence" value="ECO:0007669"/>
    <property type="project" value="InterPro"/>
</dbReference>
<evidence type="ECO:0000256" key="9">
    <source>
        <dbReference type="ARBA" id="ARBA00031155"/>
    </source>
</evidence>
<keyword evidence="12" id="KW-0223">Dioxygenase</keyword>
<dbReference type="FunFam" id="3.20.20.70:FF:000154">
    <property type="entry name" value="Probable nitronate monooxygenase"/>
    <property type="match status" value="1"/>
</dbReference>
<keyword evidence="13" id="KW-1185">Reference proteome</keyword>
<dbReference type="HOGENOM" id="CLU_038732_5_0_6"/>
<evidence type="ECO:0000256" key="5">
    <source>
        <dbReference type="ARBA" id="ARBA00022643"/>
    </source>
</evidence>
<dbReference type="GO" id="GO:0051213">
    <property type="term" value="F:dioxygenase activity"/>
    <property type="evidence" value="ECO:0007669"/>
    <property type="project" value="UniProtKB-KW"/>
</dbReference>
<dbReference type="PATRIC" id="fig|630626.3.peg.2682"/>
<sequence>MTVSHSLTDTLGILPLIQAPMAGVSTPALAAAVSEAGALGSLGIGASTLSQAREMILATRALTSKPFNVNVFCHQPARRDAQLEQQWLNHLAPLFDEFSASTPTQLTEIYPSFLSDPAQLSLLLETRPAVVSFHFGLPPAEQVQALRDAGIYTLASVTSLPEALAAGEAGVDALVAQGIEAGGHRGIFDPHGPDEQLTTLALVRLLHQHQSRPVIAAGGIMHGDDIQQMLNAGACAVQLGSAFLRCPESATTASWRENLKSPDTAHTRLTRVISGRPARGIVNRLITWGETADAPPPADYPLAYDVAKQLNGLAGRHGSHAFAAQWAGQRAFLAREAPAADIVSQLLAELHQARAAS</sequence>
<gene>
    <name evidence="12" type="ordered locus">EBL_c27670</name>
</gene>
<dbReference type="RefSeq" id="WP_002439112.1">
    <property type="nucleotide sequence ID" value="NC_017910.1"/>
</dbReference>
<dbReference type="eggNOG" id="COG2070">
    <property type="taxonomic scope" value="Bacteria"/>
</dbReference>
<comment type="similarity">
    <text evidence="2">Belongs to the nitronate monooxygenase family. NMO class I subfamily.</text>
</comment>
<evidence type="ECO:0000256" key="11">
    <source>
        <dbReference type="ARBA" id="ARBA00067136"/>
    </source>
</evidence>
<evidence type="ECO:0000256" key="4">
    <source>
        <dbReference type="ARBA" id="ARBA00022630"/>
    </source>
</evidence>
<proteinExistence type="inferred from homology"/>
<accession>K6UP83</accession>
<dbReference type="GO" id="GO:0009636">
    <property type="term" value="P:response to toxic substance"/>
    <property type="evidence" value="ECO:0007669"/>
    <property type="project" value="UniProtKB-KW"/>
</dbReference>
<evidence type="ECO:0000256" key="10">
    <source>
        <dbReference type="ARBA" id="ARBA00049401"/>
    </source>
</evidence>
<keyword evidence="7" id="KW-0560">Oxidoreductase</keyword>
<organism evidence="12 13">
    <name type="scientific">Shimwellia blattae (strain ATCC 29907 / DSM 4481 / JCM 1650 / NBRC 105725 / CDC 9005-74)</name>
    <name type="common">Escherichia blattae</name>
    <dbReference type="NCBI Taxonomy" id="630626"/>
    <lineage>
        <taxon>Bacteria</taxon>
        <taxon>Pseudomonadati</taxon>
        <taxon>Pseudomonadota</taxon>
        <taxon>Gammaproteobacteria</taxon>
        <taxon>Enterobacterales</taxon>
        <taxon>Enterobacteriaceae</taxon>
        <taxon>Shimwellia</taxon>
    </lineage>
</organism>
<dbReference type="Proteomes" id="UP000001955">
    <property type="component" value="Chromosome"/>
</dbReference>
<dbReference type="STRING" id="630626.EBL_c27670"/>
<accession>I2BBD4</accession>
<evidence type="ECO:0000256" key="2">
    <source>
        <dbReference type="ARBA" id="ARBA00009881"/>
    </source>
</evidence>
<evidence type="ECO:0000313" key="13">
    <source>
        <dbReference type="Proteomes" id="UP000001955"/>
    </source>
</evidence>
<keyword evidence="4" id="KW-0285">Flavoprotein</keyword>
<name>I2BBD4_SHIBC</name>
<dbReference type="InterPro" id="IPR004136">
    <property type="entry name" value="NMO"/>
</dbReference>
<evidence type="ECO:0000256" key="1">
    <source>
        <dbReference type="ARBA" id="ARBA00001917"/>
    </source>
</evidence>
<dbReference type="Pfam" id="PF03060">
    <property type="entry name" value="NMO"/>
    <property type="match status" value="1"/>
</dbReference>
<reference evidence="12 13" key="1">
    <citation type="journal article" date="2012" name="J. Bacteriol.">
        <title>Complete genome sequence of the B12-producing Shimwellia blattae strain DSM 4481, isolated from a cockroach.</title>
        <authorList>
            <person name="Brzuszkiewicz E."/>
            <person name="Waschkowitz T."/>
            <person name="Wiezer A."/>
            <person name="Daniel R."/>
        </authorList>
    </citation>
    <scope>NUCLEOTIDE SEQUENCE [LARGE SCALE GENOMIC DNA]</scope>
    <source>
        <strain evidence="13">ATCC 29907 / DSM 4481 / JCM 1650 / NBRC 105725 / CDC 9005-74</strain>
    </source>
</reference>
<dbReference type="InterPro" id="IPR013785">
    <property type="entry name" value="Aldolase_TIM"/>
</dbReference>
<evidence type="ECO:0000256" key="8">
    <source>
        <dbReference type="ARBA" id="ARBA00023033"/>
    </source>
</evidence>